<dbReference type="Gene3D" id="1.10.10.2520">
    <property type="entry name" value="Cell wall hydrolase SleB, domain 1"/>
    <property type="match status" value="1"/>
</dbReference>
<feature type="domain" description="Cell wall hydrolase SleB" evidence="2">
    <location>
        <begin position="19"/>
        <end position="135"/>
    </location>
</feature>
<proteinExistence type="predicted"/>
<feature type="region of interest" description="Disordered" evidence="1">
    <location>
        <begin position="89"/>
        <end position="115"/>
    </location>
</feature>
<dbReference type="InterPro" id="IPR011105">
    <property type="entry name" value="Cell_wall_hydrolase_SleB"/>
</dbReference>
<evidence type="ECO:0000313" key="3">
    <source>
        <dbReference type="EMBL" id="KAK3584426.1"/>
    </source>
</evidence>
<dbReference type="Pfam" id="PF07486">
    <property type="entry name" value="Hydrolase_2"/>
    <property type="match status" value="1"/>
</dbReference>
<accession>A0AAE0S331</accession>
<dbReference type="Proteomes" id="UP001195483">
    <property type="component" value="Unassembled WGS sequence"/>
</dbReference>
<comment type="caution">
    <text evidence="3">The sequence shown here is derived from an EMBL/GenBank/DDBJ whole genome shotgun (WGS) entry which is preliminary data.</text>
</comment>
<evidence type="ECO:0000259" key="2">
    <source>
        <dbReference type="Pfam" id="PF07486"/>
    </source>
</evidence>
<evidence type="ECO:0000313" key="4">
    <source>
        <dbReference type="Proteomes" id="UP001195483"/>
    </source>
</evidence>
<gene>
    <name evidence="3" type="ORF">CHS0354_017705</name>
</gene>
<reference evidence="3" key="3">
    <citation type="submission" date="2023-05" db="EMBL/GenBank/DDBJ databases">
        <authorList>
            <person name="Smith C.H."/>
        </authorList>
    </citation>
    <scope>NUCLEOTIDE SEQUENCE</scope>
    <source>
        <strain evidence="3">CHS0354</strain>
        <tissue evidence="3">Mantle</tissue>
    </source>
</reference>
<reference evidence="3" key="2">
    <citation type="journal article" date="2021" name="Genome Biol. Evol.">
        <title>Developing a high-quality reference genome for a parasitic bivalve with doubly uniparental inheritance (Bivalvia: Unionida).</title>
        <authorList>
            <person name="Smith C.H."/>
        </authorList>
    </citation>
    <scope>NUCLEOTIDE SEQUENCE</scope>
    <source>
        <strain evidence="3">CHS0354</strain>
        <tissue evidence="3">Mantle</tissue>
    </source>
</reference>
<organism evidence="3 4">
    <name type="scientific">Potamilus streckersoni</name>
    <dbReference type="NCBI Taxonomy" id="2493646"/>
    <lineage>
        <taxon>Eukaryota</taxon>
        <taxon>Metazoa</taxon>
        <taxon>Spiralia</taxon>
        <taxon>Lophotrochozoa</taxon>
        <taxon>Mollusca</taxon>
        <taxon>Bivalvia</taxon>
        <taxon>Autobranchia</taxon>
        <taxon>Heteroconchia</taxon>
        <taxon>Palaeoheterodonta</taxon>
        <taxon>Unionida</taxon>
        <taxon>Unionoidea</taxon>
        <taxon>Unionidae</taxon>
        <taxon>Ambleminae</taxon>
        <taxon>Lampsilini</taxon>
        <taxon>Potamilus</taxon>
    </lineage>
</organism>
<keyword evidence="4" id="KW-1185">Reference proteome</keyword>
<evidence type="ECO:0000256" key="1">
    <source>
        <dbReference type="SAM" id="MobiDB-lite"/>
    </source>
</evidence>
<reference evidence="3" key="1">
    <citation type="journal article" date="2021" name="Genome Biol. Evol.">
        <title>A High-Quality Reference Genome for a Parasitic Bivalve with Doubly Uniparental Inheritance (Bivalvia: Unionida).</title>
        <authorList>
            <person name="Smith C.H."/>
        </authorList>
    </citation>
    <scope>NUCLEOTIDE SEQUENCE</scope>
    <source>
        <strain evidence="3">CHS0354</strain>
    </source>
</reference>
<dbReference type="AlphaFoldDB" id="A0AAE0S331"/>
<name>A0AAE0S331_9BIVA</name>
<dbReference type="InterPro" id="IPR042047">
    <property type="entry name" value="SleB_dom1"/>
</dbReference>
<sequence length="143" mass="16441">MENDDIHHVARIVFGEARGESEEGQLAVAYTLVNRKNLRGYPNTIYEVVYQSYDNKHYYKTLDDKDHDETWKRAVASNSTEYQNAIRAATEALSAKRPDPTRGATDFYARDPDPSADDNEFYQAHGMIIIGKYIFVSRRLRSS</sequence>
<dbReference type="EMBL" id="JAEAOA010001095">
    <property type="protein sequence ID" value="KAK3584426.1"/>
    <property type="molecule type" value="Genomic_DNA"/>
</dbReference>
<dbReference type="GO" id="GO:0016787">
    <property type="term" value="F:hydrolase activity"/>
    <property type="evidence" value="ECO:0007669"/>
    <property type="project" value="InterPro"/>
</dbReference>
<protein>
    <recommendedName>
        <fullName evidence="2">Cell wall hydrolase SleB domain-containing protein</fullName>
    </recommendedName>
</protein>